<comment type="caution">
    <text evidence="7">The sequence shown here is derived from an EMBL/GenBank/DDBJ whole genome shotgun (WGS) entry which is preliminary data.</text>
</comment>
<feature type="region of interest" description="Disordered" evidence="6">
    <location>
        <begin position="115"/>
        <end position="175"/>
    </location>
</feature>
<dbReference type="PRINTS" id="PR01348">
    <property type="entry name" value="ICLNCHANNEL"/>
</dbReference>
<dbReference type="EMBL" id="CAJVPQ010001268">
    <property type="protein sequence ID" value="CAG8542246.1"/>
    <property type="molecule type" value="Genomic_DNA"/>
</dbReference>
<dbReference type="GO" id="GO:0005829">
    <property type="term" value="C:cytosol"/>
    <property type="evidence" value="ECO:0007669"/>
    <property type="project" value="InterPro"/>
</dbReference>
<dbReference type="GO" id="GO:0006821">
    <property type="term" value="P:chloride transport"/>
    <property type="evidence" value="ECO:0007669"/>
    <property type="project" value="InterPro"/>
</dbReference>
<evidence type="ECO:0000256" key="1">
    <source>
        <dbReference type="ARBA" id="ARBA00004123"/>
    </source>
</evidence>
<dbReference type="GO" id="GO:0005886">
    <property type="term" value="C:plasma membrane"/>
    <property type="evidence" value="ECO:0007669"/>
    <property type="project" value="InterPro"/>
</dbReference>
<dbReference type="OrthoDB" id="19714at2759"/>
<dbReference type="Proteomes" id="UP000789570">
    <property type="component" value="Unassembled WGS sequence"/>
</dbReference>
<dbReference type="Pfam" id="PF03517">
    <property type="entry name" value="Voldacs"/>
    <property type="match status" value="1"/>
</dbReference>
<evidence type="ECO:0000256" key="4">
    <source>
        <dbReference type="ARBA" id="ARBA00022490"/>
    </source>
</evidence>
<comment type="subcellular location">
    <subcellularLocation>
        <location evidence="2">Cytoplasm</location>
    </subcellularLocation>
    <subcellularLocation>
        <location evidence="1">Nucleus</location>
    </subcellularLocation>
</comment>
<evidence type="ECO:0000256" key="5">
    <source>
        <dbReference type="ARBA" id="ARBA00023242"/>
    </source>
</evidence>
<keyword evidence="8" id="KW-1185">Reference proteome</keyword>
<dbReference type="InterPro" id="IPR011993">
    <property type="entry name" value="PH-like_dom_sf"/>
</dbReference>
<evidence type="ECO:0000256" key="2">
    <source>
        <dbReference type="ARBA" id="ARBA00004496"/>
    </source>
</evidence>
<accession>A0A9N9ARF1</accession>
<evidence type="ECO:0000256" key="6">
    <source>
        <dbReference type="SAM" id="MobiDB-lite"/>
    </source>
</evidence>
<dbReference type="PANTHER" id="PTHR21399:SF0">
    <property type="entry name" value="METHYLOSOME SUBUNIT PICLN"/>
    <property type="match status" value="1"/>
</dbReference>
<dbReference type="GO" id="GO:0034709">
    <property type="term" value="C:methylosome"/>
    <property type="evidence" value="ECO:0007669"/>
    <property type="project" value="InterPro"/>
</dbReference>
<proteinExistence type="inferred from homology"/>
<organism evidence="7 8">
    <name type="scientific">Funneliformis caledonium</name>
    <dbReference type="NCBI Taxonomy" id="1117310"/>
    <lineage>
        <taxon>Eukaryota</taxon>
        <taxon>Fungi</taxon>
        <taxon>Fungi incertae sedis</taxon>
        <taxon>Mucoromycota</taxon>
        <taxon>Glomeromycotina</taxon>
        <taxon>Glomeromycetes</taxon>
        <taxon>Glomerales</taxon>
        <taxon>Glomeraceae</taxon>
        <taxon>Funneliformis</taxon>
    </lineage>
</organism>
<keyword evidence="4" id="KW-0963">Cytoplasm</keyword>
<gene>
    <name evidence="7" type="ORF">FCALED_LOCUS5697</name>
</gene>
<name>A0A9N9ARF1_9GLOM</name>
<protein>
    <submittedName>
        <fullName evidence="7">103_t:CDS:1</fullName>
    </submittedName>
</protein>
<sequence length="175" mass="19609">MAITLISTPPAVITREQARQMQQNPPENGIIGPIARHTQHNVRALFTPPAADEMLGKGTLWVTESKLYFYSWDTNNGLAIDYPTIIIHGISRQPASDGTGPSIYTQLDEKLNTFGRTSQTATREGVDEEEEEDHTSELKFIPDDIGAQSIVNNSNNQQQNDYDEEMFQDAEEDKK</sequence>
<evidence type="ECO:0000313" key="7">
    <source>
        <dbReference type="EMBL" id="CAG8542246.1"/>
    </source>
</evidence>
<evidence type="ECO:0000313" key="8">
    <source>
        <dbReference type="Proteomes" id="UP000789570"/>
    </source>
</evidence>
<feature type="compositionally biased region" description="Acidic residues" evidence="6">
    <location>
        <begin position="161"/>
        <end position="175"/>
    </location>
</feature>
<dbReference type="GO" id="GO:0006884">
    <property type="term" value="P:cell volume homeostasis"/>
    <property type="evidence" value="ECO:0007669"/>
    <property type="project" value="InterPro"/>
</dbReference>
<keyword evidence="5" id="KW-0539">Nucleus</keyword>
<evidence type="ECO:0000256" key="3">
    <source>
        <dbReference type="ARBA" id="ARBA00007054"/>
    </source>
</evidence>
<dbReference type="InterPro" id="IPR039924">
    <property type="entry name" value="ICln/Lot5/Saf5"/>
</dbReference>
<dbReference type="GO" id="GO:0034715">
    <property type="term" value="C:pICln-Sm protein complex"/>
    <property type="evidence" value="ECO:0007669"/>
    <property type="project" value="InterPro"/>
</dbReference>
<dbReference type="InterPro" id="IPR003521">
    <property type="entry name" value="ICln"/>
</dbReference>
<dbReference type="GO" id="GO:0045292">
    <property type="term" value="P:mRNA cis splicing, via spliceosome"/>
    <property type="evidence" value="ECO:0007669"/>
    <property type="project" value="TreeGrafter"/>
</dbReference>
<dbReference type="GO" id="GO:0000387">
    <property type="term" value="P:spliceosomal snRNP assembly"/>
    <property type="evidence" value="ECO:0007669"/>
    <property type="project" value="InterPro"/>
</dbReference>
<dbReference type="AlphaFoldDB" id="A0A9N9ARF1"/>
<reference evidence="7" key="1">
    <citation type="submission" date="2021-06" db="EMBL/GenBank/DDBJ databases">
        <authorList>
            <person name="Kallberg Y."/>
            <person name="Tangrot J."/>
            <person name="Rosling A."/>
        </authorList>
    </citation>
    <scope>NUCLEOTIDE SEQUENCE</scope>
    <source>
        <strain evidence="7">UK204</strain>
    </source>
</reference>
<dbReference type="PANTHER" id="PTHR21399">
    <property type="entry name" value="CHLORIDE CONDUCTANCE REGULATORY PROTEIN ICLN"/>
    <property type="match status" value="1"/>
</dbReference>
<dbReference type="GO" id="GO:0005681">
    <property type="term" value="C:spliceosomal complex"/>
    <property type="evidence" value="ECO:0007669"/>
    <property type="project" value="TreeGrafter"/>
</dbReference>
<comment type="similarity">
    <text evidence="3">Belongs to the pICln (TC 1.A.47) family.</text>
</comment>
<dbReference type="Gene3D" id="2.30.29.30">
    <property type="entry name" value="Pleckstrin-homology domain (PH domain)/Phosphotyrosine-binding domain (PTB)"/>
    <property type="match status" value="1"/>
</dbReference>